<protein>
    <submittedName>
        <fullName evidence="1">Fimbrillin family protein</fullName>
    </submittedName>
</protein>
<dbReference type="CDD" id="cd13120">
    <property type="entry name" value="BF2867_like_N"/>
    <property type="match status" value="1"/>
</dbReference>
<dbReference type="InterPro" id="IPR042278">
    <property type="entry name" value="Mfa-like_1_N"/>
</dbReference>
<dbReference type="Pfam" id="PF13149">
    <property type="entry name" value="Mfa_like_1"/>
    <property type="match status" value="1"/>
</dbReference>
<reference evidence="1" key="1">
    <citation type="submission" date="2020-08" db="EMBL/GenBank/DDBJ databases">
        <title>Genome public.</title>
        <authorList>
            <person name="Liu C."/>
            <person name="Sun Q."/>
        </authorList>
    </citation>
    <scope>NUCLEOTIDE SEQUENCE</scope>
    <source>
        <strain evidence="1">N12</strain>
    </source>
</reference>
<dbReference type="Gene3D" id="2.60.40.2620">
    <property type="entry name" value="Fimbrillin-like"/>
    <property type="match status" value="1"/>
</dbReference>
<gene>
    <name evidence="1" type="ORF">H8744_12460</name>
</gene>
<sequence>MKKFMFLAMVASLMYGCSSDEDECSPPTDTSRVEIKLNADIFEIKTKAPVNTGQAITAKFVASATTGDYSTNLWNATANFTASTTASPTFSFTPQQYYPTNGSTVYIKGYYPAGTLSGNTVTFTETDGSNDVMITAEASGSKTTSNPLAFTFNHLLTQLQFTFKAGAGFPTSGKNVTSISVKDQQTPASLNLNDGSLTYNPVGSGFTLTGTFPISADPGTTATVYPMVKSGATSVKLGIIADGVTYPDVTVTLTTETGKAHNIILTFTPKEITATAIITAWVTGGSGTATIQ</sequence>
<keyword evidence="2" id="KW-1185">Reference proteome</keyword>
<organism evidence="1 2">
    <name type="scientific">Jilunia laotingensis</name>
    <dbReference type="NCBI Taxonomy" id="2763675"/>
    <lineage>
        <taxon>Bacteria</taxon>
        <taxon>Pseudomonadati</taxon>
        <taxon>Bacteroidota</taxon>
        <taxon>Bacteroidia</taxon>
        <taxon>Bacteroidales</taxon>
        <taxon>Bacteroidaceae</taxon>
        <taxon>Jilunia</taxon>
    </lineage>
</organism>
<dbReference type="Proteomes" id="UP000651085">
    <property type="component" value="Unassembled WGS sequence"/>
</dbReference>
<dbReference type="PROSITE" id="PS51257">
    <property type="entry name" value="PROKAR_LIPOPROTEIN"/>
    <property type="match status" value="1"/>
</dbReference>
<dbReference type="InterPro" id="IPR025049">
    <property type="entry name" value="Mfa-like_1"/>
</dbReference>
<dbReference type="RefSeq" id="WP_262435147.1">
    <property type="nucleotide sequence ID" value="NZ_JACRTF010000001.1"/>
</dbReference>
<evidence type="ECO:0000313" key="1">
    <source>
        <dbReference type="EMBL" id="MBC8594044.1"/>
    </source>
</evidence>
<dbReference type="AlphaFoldDB" id="A0A926IQ76"/>
<comment type="caution">
    <text evidence="1">The sequence shown here is derived from an EMBL/GenBank/DDBJ whole genome shotgun (WGS) entry which is preliminary data.</text>
</comment>
<name>A0A926IQ76_9BACT</name>
<evidence type="ECO:0000313" key="2">
    <source>
        <dbReference type="Proteomes" id="UP000651085"/>
    </source>
</evidence>
<dbReference type="Gene3D" id="2.60.40.2630">
    <property type="match status" value="1"/>
</dbReference>
<dbReference type="EMBL" id="JACRTF010000001">
    <property type="protein sequence ID" value="MBC8594044.1"/>
    <property type="molecule type" value="Genomic_DNA"/>
</dbReference>
<accession>A0A926IQ76</accession>
<proteinExistence type="predicted"/>